<evidence type="ECO:0000313" key="3">
    <source>
        <dbReference type="Proteomes" id="UP000537130"/>
    </source>
</evidence>
<reference evidence="2 3" key="1">
    <citation type="submission" date="2020-08" db="EMBL/GenBank/DDBJ databases">
        <title>Genomic Encyclopedia of Type Strains, Phase III (KMG-III): the genomes of soil and plant-associated and newly described type strains.</title>
        <authorList>
            <person name="Whitman W."/>
        </authorList>
    </citation>
    <scope>NUCLEOTIDE SEQUENCE [LARGE SCALE GENOMIC DNA]</scope>
    <source>
        <strain evidence="2 3">CECT 8654</strain>
    </source>
</reference>
<dbReference type="AlphaFoldDB" id="A0A7W4Z6Q6"/>
<proteinExistence type="predicted"/>
<protein>
    <submittedName>
        <fullName evidence="2">Uncharacterized protein with von Willebrand factor type A (VWA) domain</fullName>
    </submittedName>
</protein>
<gene>
    <name evidence="2" type="ORF">FHR99_002741</name>
</gene>
<dbReference type="Proteomes" id="UP000537130">
    <property type="component" value="Unassembled WGS sequence"/>
</dbReference>
<organism evidence="2 3">
    <name type="scientific">Litorivivens lipolytica</name>
    <dbReference type="NCBI Taxonomy" id="1524264"/>
    <lineage>
        <taxon>Bacteria</taxon>
        <taxon>Pseudomonadati</taxon>
        <taxon>Pseudomonadota</taxon>
        <taxon>Gammaproteobacteria</taxon>
        <taxon>Litorivivens</taxon>
    </lineage>
</organism>
<dbReference type="GO" id="GO:0035438">
    <property type="term" value="F:cyclic-di-GMP binding"/>
    <property type="evidence" value="ECO:0007669"/>
    <property type="project" value="InterPro"/>
</dbReference>
<dbReference type="Pfam" id="PF07238">
    <property type="entry name" value="PilZ"/>
    <property type="match status" value="1"/>
</dbReference>
<dbReference type="RefSeq" id="WP_183411251.1">
    <property type="nucleotide sequence ID" value="NZ_JACHWY010000003.1"/>
</dbReference>
<evidence type="ECO:0000259" key="1">
    <source>
        <dbReference type="Pfam" id="PF07238"/>
    </source>
</evidence>
<feature type="domain" description="PilZ" evidence="1">
    <location>
        <begin position="10"/>
        <end position="107"/>
    </location>
</feature>
<accession>A0A7W4Z6Q6</accession>
<dbReference type="InterPro" id="IPR009875">
    <property type="entry name" value="PilZ_domain"/>
</dbReference>
<evidence type="ECO:0000313" key="2">
    <source>
        <dbReference type="EMBL" id="MBB3048467.1"/>
    </source>
</evidence>
<name>A0A7W4Z6Q6_9GAMM</name>
<dbReference type="EMBL" id="JACHWY010000003">
    <property type="protein sequence ID" value="MBB3048467.1"/>
    <property type="molecule type" value="Genomic_DNA"/>
</dbReference>
<keyword evidence="3" id="KW-1185">Reference proteome</keyword>
<comment type="caution">
    <text evidence="2">The sequence shown here is derived from an EMBL/GenBank/DDBJ whole genome shotgun (WGS) entry which is preliminary data.</text>
</comment>
<sequence length="135" mass="15020">MLSNNNMTIERRQDARFDDQSLVFVETESAQPGTLAPTKLALARTLDISAKGLQIATQEALTANRILRIFVDNGEDYPLTLVGEVKWTRQEGEEHLSGIELYPSRETAQKQWAEKVRHKLALDAAGGEEALRQAG</sequence>